<comment type="caution">
    <text evidence="6">The sequence shown here is derived from an EMBL/GenBank/DDBJ whole genome shotgun (WGS) entry which is preliminary data.</text>
</comment>
<dbReference type="InterPro" id="IPR036188">
    <property type="entry name" value="FAD/NAD-bd_sf"/>
</dbReference>
<dbReference type="GO" id="GO:0050661">
    <property type="term" value="F:NADP binding"/>
    <property type="evidence" value="ECO:0007669"/>
    <property type="project" value="InterPro"/>
</dbReference>
<dbReference type="Gene3D" id="3.50.50.60">
    <property type="entry name" value="FAD/NAD(P)-binding domain"/>
    <property type="match status" value="2"/>
</dbReference>
<dbReference type="SUPFAM" id="SSF51905">
    <property type="entry name" value="FAD/NAD(P)-binding domain"/>
    <property type="match status" value="1"/>
</dbReference>
<dbReference type="EMBL" id="JAPMSZ010000010">
    <property type="protein sequence ID" value="KAJ5086603.1"/>
    <property type="molecule type" value="Genomic_DNA"/>
</dbReference>
<dbReference type="Pfam" id="PF00743">
    <property type="entry name" value="FMO-like"/>
    <property type="match status" value="1"/>
</dbReference>
<reference evidence="6" key="1">
    <citation type="submission" date="2022-11" db="EMBL/GenBank/DDBJ databases">
        <authorList>
            <person name="Petersen C."/>
        </authorList>
    </citation>
    <scope>NUCLEOTIDE SEQUENCE</scope>
    <source>
        <strain evidence="6">IBT 34128</strain>
    </source>
</reference>
<dbReference type="PANTHER" id="PTHR42877">
    <property type="entry name" value="L-ORNITHINE N(5)-MONOOXYGENASE-RELATED"/>
    <property type="match status" value="1"/>
</dbReference>
<comment type="cofactor">
    <cofactor evidence="1">
        <name>FAD</name>
        <dbReference type="ChEBI" id="CHEBI:57692"/>
    </cofactor>
</comment>
<gene>
    <name evidence="6" type="ORF">NUU61_007910</name>
</gene>
<dbReference type="AlphaFoldDB" id="A0A9W9ERD7"/>
<dbReference type="PANTHER" id="PTHR42877:SF5">
    <property type="entry name" value="L-ORNITHINE N(5)-MONOOXYGENASE-RELATED"/>
    <property type="match status" value="1"/>
</dbReference>
<evidence type="ECO:0000313" key="7">
    <source>
        <dbReference type="Proteomes" id="UP001141434"/>
    </source>
</evidence>
<evidence type="ECO:0000256" key="4">
    <source>
        <dbReference type="ARBA" id="ARBA00022827"/>
    </source>
</evidence>
<accession>A0A9W9ERD7</accession>
<name>A0A9W9ERD7_9EURO</name>
<organism evidence="6 7">
    <name type="scientific">Penicillium alfredii</name>
    <dbReference type="NCBI Taxonomy" id="1506179"/>
    <lineage>
        <taxon>Eukaryota</taxon>
        <taxon>Fungi</taxon>
        <taxon>Dikarya</taxon>
        <taxon>Ascomycota</taxon>
        <taxon>Pezizomycotina</taxon>
        <taxon>Eurotiomycetes</taxon>
        <taxon>Eurotiomycetidae</taxon>
        <taxon>Eurotiales</taxon>
        <taxon>Aspergillaceae</taxon>
        <taxon>Penicillium</taxon>
    </lineage>
</organism>
<proteinExistence type="inferred from homology"/>
<protein>
    <recommendedName>
        <fullName evidence="8">L-ornithine N(5)-oxygenase</fullName>
    </recommendedName>
</protein>
<evidence type="ECO:0000256" key="3">
    <source>
        <dbReference type="ARBA" id="ARBA00022630"/>
    </source>
</evidence>
<reference evidence="6" key="2">
    <citation type="journal article" date="2023" name="IMA Fungus">
        <title>Comparative genomic study of the Penicillium genus elucidates a diverse pangenome and 15 lateral gene transfer events.</title>
        <authorList>
            <person name="Petersen C."/>
            <person name="Sorensen T."/>
            <person name="Nielsen M.R."/>
            <person name="Sondergaard T.E."/>
            <person name="Sorensen J.L."/>
            <person name="Fitzpatrick D.A."/>
            <person name="Frisvad J.C."/>
            <person name="Nielsen K.L."/>
        </authorList>
    </citation>
    <scope>NUCLEOTIDE SEQUENCE</scope>
    <source>
        <strain evidence="6">IBT 34128</strain>
    </source>
</reference>
<dbReference type="InterPro" id="IPR020946">
    <property type="entry name" value="Flavin_mOase-like"/>
</dbReference>
<evidence type="ECO:0000256" key="1">
    <source>
        <dbReference type="ARBA" id="ARBA00001974"/>
    </source>
</evidence>
<dbReference type="OrthoDB" id="74360at2759"/>
<dbReference type="RefSeq" id="XP_056508728.1">
    <property type="nucleotide sequence ID" value="XM_056658435.1"/>
</dbReference>
<dbReference type="GO" id="GO:0004499">
    <property type="term" value="F:N,N-dimethylaniline monooxygenase activity"/>
    <property type="evidence" value="ECO:0007669"/>
    <property type="project" value="InterPro"/>
</dbReference>
<evidence type="ECO:0000256" key="5">
    <source>
        <dbReference type="ARBA" id="ARBA00023002"/>
    </source>
</evidence>
<dbReference type="GeneID" id="81397604"/>
<keyword evidence="3" id="KW-0285">Flavoprotein</keyword>
<evidence type="ECO:0008006" key="8">
    <source>
        <dbReference type="Google" id="ProtNLM"/>
    </source>
</evidence>
<evidence type="ECO:0000313" key="6">
    <source>
        <dbReference type="EMBL" id="KAJ5086603.1"/>
    </source>
</evidence>
<keyword evidence="5" id="KW-0560">Oxidoreductase</keyword>
<dbReference type="GO" id="GO:0050660">
    <property type="term" value="F:flavin adenine dinucleotide binding"/>
    <property type="evidence" value="ECO:0007669"/>
    <property type="project" value="InterPro"/>
</dbReference>
<keyword evidence="4" id="KW-0274">FAD</keyword>
<sequence>MVSPGSEILDYLVGVAEKYHVNKHFVGGTVWQGARWQDSTHTWQVQLQDILTGQLFTRECCVLISAVGGLVDPHPFRVPGIETFSGDIMHTARWKQEVNVDAKKVAVIGNGASASQLVSAIAEKTHSVTQLMRTPHHIMPSWNLRISSTYQTLLRYIPGLLFLLRILLVGYMETSFRQFDARESRVPERMRSVASSYEHIQKNAPSKETPLGRMRISSTDKATSLAKYWNLLLPTYEFGCKRRIFDRHYISTLRRSNVHLVDDRVTAIEGKDILTRTGMRFEADVLILATGFSLTQYDIPLIGRHGKPLQSHWDACGNKSVYKSVAMHGFPNFFFVLGPNSGRANTSTILSIESFVELIIAAVGPVFRGEHTSVEVQLESEKMYNDNLRSSLRHSVQDNSCASVGLEAVDPSSSEAGSPRVLRYFGG</sequence>
<evidence type="ECO:0000256" key="2">
    <source>
        <dbReference type="ARBA" id="ARBA00010139"/>
    </source>
</evidence>
<dbReference type="InterPro" id="IPR051209">
    <property type="entry name" value="FAD-bind_Monooxygenase_sf"/>
</dbReference>
<comment type="similarity">
    <text evidence="2">Belongs to the FAD-binding monooxygenase family.</text>
</comment>
<dbReference type="Proteomes" id="UP001141434">
    <property type="component" value="Unassembled WGS sequence"/>
</dbReference>
<keyword evidence="7" id="KW-1185">Reference proteome</keyword>